<name>A0A382TIZ7_9ZZZZ</name>
<feature type="non-terminal residue" evidence="1">
    <location>
        <position position="1"/>
    </location>
</feature>
<evidence type="ECO:0000313" key="1">
    <source>
        <dbReference type="EMBL" id="SVD21752.1"/>
    </source>
</evidence>
<sequence>SESRCSSCPCRAMPPPGWCVRWLMGWYVPMA</sequence>
<accession>A0A382TIZ7</accession>
<dbReference type="EMBL" id="UINC01136781">
    <property type="protein sequence ID" value="SVD21752.1"/>
    <property type="molecule type" value="Genomic_DNA"/>
</dbReference>
<organism evidence="1">
    <name type="scientific">marine metagenome</name>
    <dbReference type="NCBI Taxonomy" id="408172"/>
    <lineage>
        <taxon>unclassified sequences</taxon>
        <taxon>metagenomes</taxon>
        <taxon>ecological metagenomes</taxon>
    </lineage>
</organism>
<feature type="non-terminal residue" evidence="1">
    <location>
        <position position="31"/>
    </location>
</feature>
<dbReference type="AlphaFoldDB" id="A0A382TIZ7"/>
<proteinExistence type="predicted"/>
<protein>
    <submittedName>
        <fullName evidence="1">Uncharacterized protein</fullName>
    </submittedName>
</protein>
<reference evidence="1" key="1">
    <citation type="submission" date="2018-05" db="EMBL/GenBank/DDBJ databases">
        <authorList>
            <person name="Lanie J.A."/>
            <person name="Ng W.-L."/>
            <person name="Kazmierczak K.M."/>
            <person name="Andrzejewski T.M."/>
            <person name="Davidsen T.M."/>
            <person name="Wayne K.J."/>
            <person name="Tettelin H."/>
            <person name="Glass J.I."/>
            <person name="Rusch D."/>
            <person name="Podicherti R."/>
            <person name="Tsui H.-C.T."/>
            <person name="Winkler M.E."/>
        </authorList>
    </citation>
    <scope>NUCLEOTIDE SEQUENCE</scope>
</reference>
<gene>
    <name evidence="1" type="ORF">METZ01_LOCUS374606</name>
</gene>